<keyword evidence="5" id="KW-0732">Signal</keyword>
<dbReference type="PRINTS" id="PR00690">
    <property type="entry name" value="ADHESNFAMILY"/>
</dbReference>
<dbReference type="GO" id="GO:0046872">
    <property type="term" value="F:metal ion binding"/>
    <property type="evidence" value="ECO:0007669"/>
    <property type="project" value="UniProtKB-KW"/>
</dbReference>
<dbReference type="InterPro" id="IPR006128">
    <property type="entry name" value="Lipoprotein_PsaA-like"/>
</dbReference>
<reference evidence="7" key="1">
    <citation type="journal article" date="2014" name="Int. J. Syst. Evol. Microbiol.">
        <title>Complete genome sequence of Corynebacterium casei LMG S-19264T (=DSM 44701T), isolated from a smear-ripened cheese.</title>
        <authorList>
            <consortium name="US DOE Joint Genome Institute (JGI-PGF)"/>
            <person name="Walter F."/>
            <person name="Albersmeier A."/>
            <person name="Kalinowski J."/>
            <person name="Ruckert C."/>
        </authorList>
    </citation>
    <scope>NUCLEOTIDE SEQUENCE</scope>
    <source>
        <strain evidence="7">KCTC 12988</strain>
    </source>
</reference>
<gene>
    <name evidence="7" type="primary">mtsA</name>
    <name evidence="7" type="ORF">GCM10007100_06500</name>
</gene>
<dbReference type="Gene3D" id="3.40.50.1980">
    <property type="entry name" value="Nitrogenase molybdenum iron protein domain"/>
    <property type="match status" value="2"/>
</dbReference>
<dbReference type="InterPro" id="IPR006127">
    <property type="entry name" value="ZnuA-like"/>
</dbReference>
<keyword evidence="3 6" id="KW-0813">Transport</keyword>
<name>A0A918TDI4_9BACT</name>
<evidence type="ECO:0000256" key="3">
    <source>
        <dbReference type="ARBA" id="ARBA00022448"/>
    </source>
</evidence>
<organism evidence="7 8">
    <name type="scientific">Roseibacillus persicicus</name>
    <dbReference type="NCBI Taxonomy" id="454148"/>
    <lineage>
        <taxon>Bacteria</taxon>
        <taxon>Pseudomonadati</taxon>
        <taxon>Verrucomicrobiota</taxon>
        <taxon>Verrucomicrobiia</taxon>
        <taxon>Verrucomicrobiales</taxon>
        <taxon>Verrucomicrobiaceae</taxon>
        <taxon>Roseibacillus</taxon>
    </lineage>
</organism>
<dbReference type="GO" id="GO:0007155">
    <property type="term" value="P:cell adhesion"/>
    <property type="evidence" value="ECO:0007669"/>
    <property type="project" value="InterPro"/>
</dbReference>
<dbReference type="EMBL" id="BMXI01000002">
    <property type="protein sequence ID" value="GHC43985.1"/>
    <property type="molecule type" value="Genomic_DNA"/>
</dbReference>
<dbReference type="PANTHER" id="PTHR42953">
    <property type="entry name" value="HIGH-AFFINITY ZINC UPTAKE SYSTEM PROTEIN ZNUA-RELATED"/>
    <property type="match status" value="1"/>
</dbReference>
<dbReference type="PRINTS" id="PR00691">
    <property type="entry name" value="ADHESINB"/>
</dbReference>
<dbReference type="PANTHER" id="PTHR42953:SF1">
    <property type="entry name" value="METAL-BINDING PROTEIN HI_0362-RELATED"/>
    <property type="match status" value="1"/>
</dbReference>
<evidence type="ECO:0000313" key="8">
    <source>
        <dbReference type="Proteomes" id="UP000644507"/>
    </source>
</evidence>
<protein>
    <submittedName>
        <fullName evidence="7">Manganese transporter</fullName>
    </submittedName>
</protein>
<comment type="similarity">
    <text evidence="2 6">Belongs to the bacterial solute-binding protein 9 family.</text>
</comment>
<reference evidence="7" key="2">
    <citation type="submission" date="2020-09" db="EMBL/GenBank/DDBJ databases">
        <authorList>
            <person name="Sun Q."/>
            <person name="Kim S."/>
        </authorList>
    </citation>
    <scope>NUCLEOTIDE SEQUENCE</scope>
    <source>
        <strain evidence="7">KCTC 12988</strain>
    </source>
</reference>
<evidence type="ECO:0000256" key="6">
    <source>
        <dbReference type="RuleBase" id="RU003512"/>
    </source>
</evidence>
<accession>A0A918TDI4</accession>
<dbReference type="Pfam" id="PF01297">
    <property type="entry name" value="ZnuA"/>
    <property type="match status" value="1"/>
</dbReference>
<evidence type="ECO:0000256" key="4">
    <source>
        <dbReference type="ARBA" id="ARBA00022723"/>
    </source>
</evidence>
<dbReference type="Proteomes" id="UP000644507">
    <property type="component" value="Unassembled WGS sequence"/>
</dbReference>
<evidence type="ECO:0000313" key="7">
    <source>
        <dbReference type="EMBL" id="GHC43985.1"/>
    </source>
</evidence>
<comment type="caution">
    <text evidence="7">The sequence shown here is derived from an EMBL/GenBank/DDBJ whole genome shotgun (WGS) entry which is preliminary data.</text>
</comment>
<comment type="subcellular location">
    <subcellularLocation>
        <location evidence="1">Cell envelope</location>
    </subcellularLocation>
</comment>
<proteinExistence type="inferred from homology"/>
<dbReference type="SUPFAM" id="SSF53807">
    <property type="entry name" value="Helical backbone' metal receptor"/>
    <property type="match status" value="1"/>
</dbReference>
<dbReference type="InterPro" id="IPR006129">
    <property type="entry name" value="AdhesinB"/>
</dbReference>
<keyword evidence="8" id="KW-1185">Reference proteome</keyword>
<dbReference type="GO" id="GO:0030313">
    <property type="term" value="C:cell envelope"/>
    <property type="evidence" value="ECO:0007669"/>
    <property type="project" value="UniProtKB-SubCell"/>
</dbReference>
<dbReference type="AlphaFoldDB" id="A0A918TDI4"/>
<dbReference type="InterPro" id="IPR050492">
    <property type="entry name" value="Bact_metal-bind_prot9"/>
</dbReference>
<sequence>MITDLVRQVGGEHVEVTGLIGEGIDPHLYKPTRSDLVALSGADVIFYNGLKLEGKMEDTLMKMGKRGKPVVAITRDLQKKNDYLMGGTAHPDPHVWMDVSGWLTTVTTVADELSAFDPKHAENYSQNAQALSQELEALDQYARESLATIPPGQRVLVTAHDAFGYLGRAYGIEVKGIQGISTESEAGVKDIENLVNYLVERKIPAVFVESSVSDQNVKALLEGAKARGHQVRIGGKLFSDAMGPTGTYEGTYLGMIDHNVTTITRALGGTAPAKGLNGKLSSQ</sequence>
<evidence type="ECO:0000256" key="2">
    <source>
        <dbReference type="ARBA" id="ARBA00011028"/>
    </source>
</evidence>
<evidence type="ECO:0000256" key="1">
    <source>
        <dbReference type="ARBA" id="ARBA00004196"/>
    </source>
</evidence>
<dbReference type="GO" id="GO:0030001">
    <property type="term" value="P:metal ion transport"/>
    <property type="evidence" value="ECO:0007669"/>
    <property type="project" value="InterPro"/>
</dbReference>
<keyword evidence="4" id="KW-0479">Metal-binding</keyword>
<evidence type="ECO:0000256" key="5">
    <source>
        <dbReference type="ARBA" id="ARBA00022729"/>
    </source>
</evidence>